<dbReference type="AlphaFoldDB" id="A0A2T0FFL7"/>
<gene>
    <name evidence="1" type="ORF">B9G98_01411</name>
</gene>
<name>A0A2T0FFL7_9ASCO</name>
<organism evidence="1 2">
    <name type="scientific">Wickerhamiella sorbophila</name>
    <dbReference type="NCBI Taxonomy" id="45607"/>
    <lineage>
        <taxon>Eukaryota</taxon>
        <taxon>Fungi</taxon>
        <taxon>Dikarya</taxon>
        <taxon>Ascomycota</taxon>
        <taxon>Saccharomycotina</taxon>
        <taxon>Dipodascomycetes</taxon>
        <taxon>Dipodascales</taxon>
        <taxon>Trichomonascaceae</taxon>
        <taxon>Wickerhamiella</taxon>
    </lineage>
</organism>
<dbReference type="GO" id="GO:0016740">
    <property type="term" value="F:transferase activity"/>
    <property type="evidence" value="ECO:0007669"/>
    <property type="project" value="UniProtKB-KW"/>
</dbReference>
<dbReference type="RefSeq" id="XP_024663737.1">
    <property type="nucleotide sequence ID" value="XM_024807969.1"/>
</dbReference>
<dbReference type="InterPro" id="IPR036113">
    <property type="entry name" value="Asp/Glu-ADT_sf_sub_c"/>
</dbReference>
<dbReference type="SUPFAM" id="SSF141000">
    <property type="entry name" value="Glu-tRNAGln amidotransferase C subunit"/>
    <property type="match status" value="1"/>
</dbReference>
<dbReference type="GO" id="GO:0006450">
    <property type="term" value="P:regulation of translational fidelity"/>
    <property type="evidence" value="ECO:0007669"/>
    <property type="project" value="InterPro"/>
</dbReference>
<dbReference type="GeneID" id="36515160"/>
<evidence type="ECO:0000313" key="1">
    <source>
        <dbReference type="EMBL" id="PRT53791.1"/>
    </source>
</evidence>
<proteinExistence type="predicted"/>
<keyword evidence="1" id="KW-0808">Transferase</keyword>
<evidence type="ECO:0000313" key="2">
    <source>
        <dbReference type="Proteomes" id="UP000238350"/>
    </source>
</evidence>
<sequence length="126" mass="14076">MSRLIQRSEVLAHLSKPVWSVKELLNAPLQGTPPSKSDVERISKLAGLAPTEHTQADLVNQLRFVETLSAVNTDNIEPLSRLTHPVTCPDLEKIVAEPEPERWTPAAFASERVSDFYVVKEGLRHE</sequence>
<reference evidence="1 2" key="1">
    <citation type="submission" date="2017-04" db="EMBL/GenBank/DDBJ databases">
        <title>Genome sequencing of [Candida] sorbophila.</title>
        <authorList>
            <person name="Ahn J.O."/>
        </authorList>
    </citation>
    <scope>NUCLEOTIDE SEQUENCE [LARGE SCALE GENOMIC DNA]</scope>
    <source>
        <strain evidence="1 2">DS02</strain>
    </source>
</reference>
<dbReference type="EMBL" id="NDIQ01000001">
    <property type="protein sequence ID" value="PRT53791.1"/>
    <property type="molecule type" value="Genomic_DNA"/>
</dbReference>
<accession>A0A2T0FFL7</accession>
<comment type="caution">
    <text evidence="1">The sequence shown here is derived from an EMBL/GenBank/DDBJ whole genome shotgun (WGS) entry which is preliminary data.</text>
</comment>
<dbReference type="OrthoDB" id="5522061at2759"/>
<dbReference type="Proteomes" id="UP000238350">
    <property type="component" value="Unassembled WGS sequence"/>
</dbReference>
<keyword evidence="2" id="KW-1185">Reference proteome</keyword>
<protein>
    <submittedName>
        <fullName evidence="1">Glutamyl-tRNA(Gln) amidotransferase subunit F, mitochondrial</fullName>
    </submittedName>
</protein>
<dbReference type="Pfam" id="PF20977">
    <property type="entry name" value="GatF"/>
    <property type="match status" value="1"/>
</dbReference>